<organism evidence="2 3">
    <name type="scientific">Protopolystoma xenopodis</name>
    <dbReference type="NCBI Taxonomy" id="117903"/>
    <lineage>
        <taxon>Eukaryota</taxon>
        <taxon>Metazoa</taxon>
        <taxon>Spiralia</taxon>
        <taxon>Lophotrochozoa</taxon>
        <taxon>Platyhelminthes</taxon>
        <taxon>Monogenea</taxon>
        <taxon>Polyopisthocotylea</taxon>
        <taxon>Polystomatidea</taxon>
        <taxon>Polystomatidae</taxon>
        <taxon>Protopolystoma</taxon>
    </lineage>
</organism>
<dbReference type="AlphaFoldDB" id="A0A448WIG4"/>
<reference evidence="2" key="1">
    <citation type="submission" date="2018-11" db="EMBL/GenBank/DDBJ databases">
        <authorList>
            <consortium name="Pathogen Informatics"/>
        </authorList>
    </citation>
    <scope>NUCLEOTIDE SEQUENCE</scope>
</reference>
<accession>A0A448WIG4</accession>
<evidence type="ECO:0000256" key="1">
    <source>
        <dbReference type="SAM" id="MobiDB-lite"/>
    </source>
</evidence>
<comment type="caution">
    <text evidence="2">The sequence shown here is derived from an EMBL/GenBank/DDBJ whole genome shotgun (WGS) entry which is preliminary data.</text>
</comment>
<feature type="compositionally biased region" description="Basic and acidic residues" evidence="1">
    <location>
        <begin position="168"/>
        <end position="182"/>
    </location>
</feature>
<feature type="region of interest" description="Disordered" evidence="1">
    <location>
        <begin position="53"/>
        <end position="73"/>
    </location>
</feature>
<feature type="region of interest" description="Disordered" evidence="1">
    <location>
        <begin position="85"/>
        <end position="115"/>
    </location>
</feature>
<evidence type="ECO:0000313" key="2">
    <source>
        <dbReference type="EMBL" id="VEL12563.1"/>
    </source>
</evidence>
<feature type="compositionally biased region" description="Acidic residues" evidence="1">
    <location>
        <begin position="311"/>
        <end position="347"/>
    </location>
</feature>
<feature type="compositionally biased region" description="Polar residues" evidence="1">
    <location>
        <begin position="103"/>
        <end position="112"/>
    </location>
</feature>
<protein>
    <submittedName>
        <fullName evidence="2">Uncharacterized protein</fullName>
    </submittedName>
</protein>
<gene>
    <name evidence="2" type="ORF">PXEA_LOCUS6003</name>
</gene>
<dbReference type="EMBL" id="CAAALY010015124">
    <property type="protein sequence ID" value="VEL12563.1"/>
    <property type="molecule type" value="Genomic_DNA"/>
</dbReference>
<proteinExistence type="predicted"/>
<feature type="compositionally biased region" description="Basic and acidic residues" evidence="1">
    <location>
        <begin position="300"/>
        <end position="310"/>
    </location>
</feature>
<sequence>MLVSGLFPRAVFSSDHRDDNEASCILRPARLFRSLTAFRSAMACLGEKTPTVGREDVEDACSNDASPSGSTALSSRLLLSEPVESRLSRRGRITSPDARHHSWLTTKSSGRPSQRLPGIIDEILNHTEAQTGKVPTLPASPDSQLDASLERNLEFAKNDLLHGGSASETEKLDHDPIPHPKLVDNTNVPTPRLLQTTNTPVTPNSSNAICVSITSSNVTPSSSAKILQTSGPSRPTESNQASRRLVLSLLTDQRAPASTNTTGKTCQSNLAGILNPSSEVHSESTAYSQGSFEVVKTKGKREEHDSSCEQHEEDSDDGADGDDEEEEEETEEDEEDEDEGEEQEEEAPYYFVAGHFDAIRQCVTHWDPDVAKALHLT</sequence>
<feature type="region of interest" description="Disordered" evidence="1">
    <location>
        <begin position="295"/>
        <end position="350"/>
    </location>
</feature>
<feature type="compositionally biased region" description="Low complexity" evidence="1">
    <location>
        <begin position="196"/>
        <end position="206"/>
    </location>
</feature>
<feature type="compositionally biased region" description="Polar residues" evidence="1">
    <location>
        <begin position="184"/>
        <end position="195"/>
    </location>
</feature>
<dbReference type="Proteomes" id="UP000784294">
    <property type="component" value="Unassembled WGS sequence"/>
</dbReference>
<feature type="region of interest" description="Disordered" evidence="1">
    <location>
        <begin position="162"/>
        <end position="206"/>
    </location>
</feature>
<evidence type="ECO:0000313" key="3">
    <source>
        <dbReference type="Proteomes" id="UP000784294"/>
    </source>
</evidence>
<feature type="region of interest" description="Disordered" evidence="1">
    <location>
        <begin position="220"/>
        <end position="241"/>
    </location>
</feature>
<name>A0A448WIG4_9PLAT</name>
<feature type="compositionally biased region" description="Polar residues" evidence="1">
    <location>
        <begin position="224"/>
        <end position="241"/>
    </location>
</feature>
<feature type="compositionally biased region" description="Polar residues" evidence="1">
    <location>
        <begin position="63"/>
        <end position="73"/>
    </location>
</feature>
<keyword evidence="3" id="KW-1185">Reference proteome</keyword>